<dbReference type="RefSeq" id="WP_129885144.1">
    <property type="nucleotide sequence ID" value="NZ_CP035758.1"/>
</dbReference>
<organism evidence="2 3">
    <name type="scientific">Ktedonosporobacter rubrisoli</name>
    <dbReference type="NCBI Taxonomy" id="2509675"/>
    <lineage>
        <taxon>Bacteria</taxon>
        <taxon>Bacillati</taxon>
        <taxon>Chloroflexota</taxon>
        <taxon>Ktedonobacteria</taxon>
        <taxon>Ktedonobacterales</taxon>
        <taxon>Ktedonosporobacteraceae</taxon>
        <taxon>Ktedonosporobacter</taxon>
    </lineage>
</organism>
<dbReference type="AlphaFoldDB" id="A0A4P6JHP4"/>
<sequence>MQHVLSTSEGKQAATNEVRGKRKATQQLIEMYQQFAQRGNPLVAAIALTCSEDLAQEIDIVANPEKLQHISLPIMNK</sequence>
<dbReference type="InterPro" id="IPR043168">
    <property type="entry name" value="DegV_C"/>
</dbReference>
<evidence type="ECO:0000256" key="1">
    <source>
        <dbReference type="SAM" id="MobiDB-lite"/>
    </source>
</evidence>
<evidence type="ECO:0000313" key="2">
    <source>
        <dbReference type="EMBL" id="QBD74545.1"/>
    </source>
</evidence>
<gene>
    <name evidence="2" type="ORF">EPA93_00470</name>
</gene>
<protein>
    <submittedName>
        <fullName evidence="2">Uncharacterized protein</fullName>
    </submittedName>
</protein>
<dbReference type="KEGG" id="kbs:EPA93_00470"/>
<keyword evidence="3" id="KW-1185">Reference proteome</keyword>
<name>A0A4P6JHP4_KTERU</name>
<evidence type="ECO:0000313" key="3">
    <source>
        <dbReference type="Proteomes" id="UP000290365"/>
    </source>
</evidence>
<proteinExistence type="predicted"/>
<accession>A0A4P6JHP4</accession>
<feature type="compositionally biased region" description="Polar residues" evidence="1">
    <location>
        <begin position="1"/>
        <end position="15"/>
    </location>
</feature>
<reference evidence="2 3" key="1">
    <citation type="submission" date="2019-01" db="EMBL/GenBank/DDBJ databases">
        <title>Ktedonosporobacter rubrisoli SCAWS-G2.</title>
        <authorList>
            <person name="Huang Y."/>
            <person name="Yan B."/>
        </authorList>
    </citation>
    <scope>NUCLEOTIDE SEQUENCE [LARGE SCALE GENOMIC DNA]</scope>
    <source>
        <strain evidence="2 3">SCAWS-G2</strain>
    </source>
</reference>
<dbReference type="Gene3D" id="3.30.1180.10">
    <property type="match status" value="1"/>
</dbReference>
<dbReference type="EMBL" id="CP035758">
    <property type="protein sequence ID" value="QBD74545.1"/>
    <property type="molecule type" value="Genomic_DNA"/>
</dbReference>
<feature type="region of interest" description="Disordered" evidence="1">
    <location>
        <begin position="1"/>
        <end position="20"/>
    </location>
</feature>
<dbReference type="Proteomes" id="UP000290365">
    <property type="component" value="Chromosome"/>
</dbReference>